<evidence type="ECO:0000313" key="4">
    <source>
        <dbReference type="Proteomes" id="UP001218218"/>
    </source>
</evidence>
<feature type="compositionally biased region" description="Basic and acidic residues" evidence="1">
    <location>
        <begin position="302"/>
        <end position="311"/>
    </location>
</feature>
<protein>
    <submittedName>
        <fullName evidence="3">Uncharacterized protein</fullName>
    </submittedName>
</protein>
<feature type="region of interest" description="Disordered" evidence="1">
    <location>
        <begin position="111"/>
        <end position="390"/>
    </location>
</feature>
<dbReference type="EMBL" id="JARIHO010000078">
    <property type="protein sequence ID" value="KAJ7310605.1"/>
    <property type="molecule type" value="Genomic_DNA"/>
</dbReference>
<accession>A0AAD6Z7F0</accession>
<keyword evidence="4" id="KW-1185">Reference proteome</keyword>
<feature type="transmembrane region" description="Helical" evidence="2">
    <location>
        <begin position="15"/>
        <end position="40"/>
    </location>
</feature>
<name>A0AAD6Z7F0_9AGAR</name>
<feature type="region of interest" description="Disordered" evidence="1">
    <location>
        <begin position="47"/>
        <end position="86"/>
    </location>
</feature>
<evidence type="ECO:0000256" key="1">
    <source>
        <dbReference type="SAM" id="MobiDB-lite"/>
    </source>
</evidence>
<evidence type="ECO:0000313" key="3">
    <source>
        <dbReference type="EMBL" id="KAJ7310605.1"/>
    </source>
</evidence>
<feature type="compositionally biased region" description="Low complexity" evidence="1">
    <location>
        <begin position="258"/>
        <end position="273"/>
    </location>
</feature>
<reference evidence="3" key="1">
    <citation type="submission" date="2023-03" db="EMBL/GenBank/DDBJ databases">
        <title>Massive genome expansion in bonnet fungi (Mycena s.s.) driven by repeated elements and novel gene families across ecological guilds.</title>
        <authorList>
            <consortium name="Lawrence Berkeley National Laboratory"/>
            <person name="Harder C.B."/>
            <person name="Miyauchi S."/>
            <person name="Viragh M."/>
            <person name="Kuo A."/>
            <person name="Thoen E."/>
            <person name="Andreopoulos B."/>
            <person name="Lu D."/>
            <person name="Skrede I."/>
            <person name="Drula E."/>
            <person name="Henrissat B."/>
            <person name="Morin E."/>
            <person name="Kohler A."/>
            <person name="Barry K."/>
            <person name="LaButti K."/>
            <person name="Morin E."/>
            <person name="Salamov A."/>
            <person name="Lipzen A."/>
            <person name="Mereny Z."/>
            <person name="Hegedus B."/>
            <person name="Baldrian P."/>
            <person name="Stursova M."/>
            <person name="Weitz H."/>
            <person name="Taylor A."/>
            <person name="Grigoriev I.V."/>
            <person name="Nagy L.G."/>
            <person name="Martin F."/>
            <person name="Kauserud H."/>
        </authorList>
    </citation>
    <scope>NUCLEOTIDE SEQUENCE</scope>
    <source>
        <strain evidence="3">CBHHK002</strain>
    </source>
</reference>
<evidence type="ECO:0000256" key="2">
    <source>
        <dbReference type="SAM" id="Phobius"/>
    </source>
</evidence>
<gene>
    <name evidence="3" type="ORF">DFH08DRAFT_898609</name>
</gene>
<keyword evidence="2" id="KW-1133">Transmembrane helix</keyword>
<feature type="compositionally biased region" description="Polar residues" evidence="1">
    <location>
        <begin position="172"/>
        <end position="184"/>
    </location>
</feature>
<feature type="compositionally biased region" description="Pro residues" evidence="1">
    <location>
        <begin position="362"/>
        <end position="372"/>
    </location>
</feature>
<dbReference type="CDD" id="cd12087">
    <property type="entry name" value="TM_EGFR-like"/>
    <property type="match status" value="1"/>
</dbReference>
<keyword evidence="2" id="KW-0472">Membrane</keyword>
<feature type="compositionally biased region" description="Low complexity" evidence="1">
    <location>
        <begin position="161"/>
        <end position="171"/>
    </location>
</feature>
<comment type="caution">
    <text evidence="3">The sequence shown here is derived from an EMBL/GenBank/DDBJ whole genome shotgun (WGS) entry which is preliminary data.</text>
</comment>
<keyword evidence="2" id="KW-0812">Transmembrane</keyword>
<dbReference type="Proteomes" id="UP001218218">
    <property type="component" value="Unassembled WGS sequence"/>
</dbReference>
<feature type="compositionally biased region" description="Low complexity" evidence="1">
    <location>
        <begin position="214"/>
        <end position="245"/>
    </location>
</feature>
<organism evidence="3 4">
    <name type="scientific">Mycena albidolilacea</name>
    <dbReference type="NCBI Taxonomy" id="1033008"/>
    <lineage>
        <taxon>Eukaryota</taxon>
        <taxon>Fungi</taxon>
        <taxon>Dikarya</taxon>
        <taxon>Basidiomycota</taxon>
        <taxon>Agaricomycotina</taxon>
        <taxon>Agaricomycetes</taxon>
        <taxon>Agaricomycetidae</taxon>
        <taxon>Agaricales</taxon>
        <taxon>Marasmiineae</taxon>
        <taxon>Mycenaceae</taxon>
        <taxon>Mycena</taxon>
    </lineage>
</organism>
<proteinExistence type="predicted"/>
<dbReference type="AlphaFoldDB" id="A0AAD6Z7F0"/>
<sequence length="390" mass="41809">MPALQARDTKSGPNVGLIVALIVGALILIGVLVAVLIFMLKRRRAARNESPPGTHYEQFSVKTRRSYPGHDKNNSESMGPLLQDAAPSNWVPQHHVQYSYGGEDYELGPHVTESGPITYVQRSPPPGLRLAIPESPPKQPAKPLHQKVELEQQHPPPSPAPASADSCDSESMYSERSASASTRMHTVDLASPVPPVPVLPQYLRRPPAAPLVPVPDVTRPTPAPTSTPASRSDTDASLDSDLSPSPSSPIPPSHTRFLRPLSELPPEAPPLARGDTVLVSHLLKSRAAKRGSGPERSFTRTSRIERADSIREAPSPVSAAESLSPGVDYAQGEDVDTRRPTLDPGFAGTLEYYSTPSTTNALPPPPPPPHNLPPSQRVLRSPWSPADASS</sequence>